<evidence type="ECO:0000313" key="3">
    <source>
        <dbReference type="EMBL" id="OQR77430.1"/>
    </source>
</evidence>
<keyword evidence="1" id="KW-0472">Membrane</keyword>
<dbReference type="CDD" id="cd02440">
    <property type="entry name" value="AdoMet_MTases"/>
    <property type="match status" value="1"/>
</dbReference>
<dbReference type="PANTHER" id="PTHR45036">
    <property type="entry name" value="METHYLTRANSFERASE LIKE 7B"/>
    <property type="match status" value="1"/>
</dbReference>
<reference evidence="3 4" key="1">
    <citation type="journal article" date="2017" name="Gigascience">
        <title>Draft genome of the honey bee ectoparasitic mite, Tropilaelaps mercedesae, is shaped by the parasitic life history.</title>
        <authorList>
            <person name="Dong X."/>
            <person name="Armstrong S.D."/>
            <person name="Xia D."/>
            <person name="Makepeace B.L."/>
            <person name="Darby A.C."/>
            <person name="Kadowaki T."/>
        </authorList>
    </citation>
    <scope>NUCLEOTIDE SEQUENCE [LARGE SCALE GENOMIC DNA]</scope>
    <source>
        <strain evidence="3">Wuxi-XJTLU</strain>
    </source>
</reference>
<organism evidence="3 4">
    <name type="scientific">Tropilaelaps mercedesae</name>
    <dbReference type="NCBI Taxonomy" id="418985"/>
    <lineage>
        <taxon>Eukaryota</taxon>
        <taxon>Metazoa</taxon>
        <taxon>Ecdysozoa</taxon>
        <taxon>Arthropoda</taxon>
        <taxon>Chelicerata</taxon>
        <taxon>Arachnida</taxon>
        <taxon>Acari</taxon>
        <taxon>Parasitiformes</taxon>
        <taxon>Mesostigmata</taxon>
        <taxon>Gamasina</taxon>
        <taxon>Dermanyssoidea</taxon>
        <taxon>Laelapidae</taxon>
        <taxon>Tropilaelaps</taxon>
    </lineage>
</organism>
<feature type="domain" description="Methyltransferase type 11" evidence="2">
    <location>
        <begin position="104"/>
        <end position="197"/>
    </location>
</feature>
<dbReference type="OrthoDB" id="6423379at2759"/>
<dbReference type="GO" id="GO:0008757">
    <property type="term" value="F:S-adenosylmethionine-dependent methyltransferase activity"/>
    <property type="evidence" value="ECO:0007669"/>
    <property type="project" value="InterPro"/>
</dbReference>
<dbReference type="Gene3D" id="3.40.50.150">
    <property type="entry name" value="Vaccinia Virus protein VP39"/>
    <property type="match status" value="1"/>
</dbReference>
<evidence type="ECO:0000313" key="4">
    <source>
        <dbReference type="Proteomes" id="UP000192247"/>
    </source>
</evidence>
<evidence type="ECO:0000259" key="2">
    <source>
        <dbReference type="Pfam" id="PF08241"/>
    </source>
</evidence>
<evidence type="ECO:0000256" key="1">
    <source>
        <dbReference type="SAM" id="Phobius"/>
    </source>
</evidence>
<keyword evidence="1" id="KW-1133">Transmembrane helix</keyword>
<dbReference type="AlphaFoldDB" id="A0A1V9XVA9"/>
<proteinExistence type="predicted"/>
<keyword evidence="4" id="KW-1185">Reference proteome</keyword>
<accession>A0A1V9XVA9</accession>
<dbReference type="PANTHER" id="PTHR45036:SF1">
    <property type="entry name" value="METHYLTRANSFERASE LIKE 7A"/>
    <property type="match status" value="1"/>
</dbReference>
<protein>
    <submittedName>
        <fullName evidence="3">Methyltransferase protein 7A-like</fullName>
    </submittedName>
</protein>
<keyword evidence="3" id="KW-0489">Methyltransferase</keyword>
<dbReference type="InParanoid" id="A0A1V9XVA9"/>
<dbReference type="InterPro" id="IPR029063">
    <property type="entry name" value="SAM-dependent_MTases_sf"/>
</dbReference>
<dbReference type="InterPro" id="IPR013216">
    <property type="entry name" value="Methyltransf_11"/>
</dbReference>
<keyword evidence="3" id="KW-0808">Transferase</keyword>
<dbReference type="GO" id="GO:0032259">
    <property type="term" value="P:methylation"/>
    <property type="evidence" value="ECO:0007669"/>
    <property type="project" value="UniProtKB-KW"/>
</dbReference>
<dbReference type="EMBL" id="MNPL01003550">
    <property type="protein sequence ID" value="OQR77430.1"/>
    <property type="molecule type" value="Genomic_DNA"/>
</dbReference>
<keyword evidence="1" id="KW-0812">Transmembrane</keyword>
<dbReference type="STRING" id="418985.A0A1V9XVA9"/>
<comment type="caution">
    <text evidence="3">The sequence shown here is derived from an EMBL/GenBank/DDBJ whole genome shotgun (WGS) entry which is preliminary data.</text>
</comment>
<feature type="transmembrane region" description="Helical" evidence="1">
    <location>
        <begin position="22"/>
        <end position="39"/>
    </location>
</feature>
<dbReference type="Proteomes" id="UP000192247">
    <property type="component" value="Unassembled WGS sequence"/>
</dbReference>
<dbReference type="Pfam" id="PF08241">
    <property type="entry name" value="Methyltransf_11"/>
    <property type="match status" value="1"/>
</dbReference>
<dbReference type="InterPro" id="IPR052356">
    <property type="entry name" value="Thiol_S-MT"/>
</dbReference>
<sequence length="269" mass="30733">MSPTTATQTTLVRLRQLQWRSLLFWSAAPLVSFLVMVIFRKQIYLDVRQLMTLLHGGDLKSKQNTAKLARFKKVLFESIKDLKSHDAQLRKEGKLLIAELNPSNGSNFEYYPRGSKVIAVEAEPVFEKVFAARQHEFPFANIKIERFLHARPEALEGIEDGSIDVVVGTLVCCSVDDLAVTMREIKRVLATGGRYYFLEHEQYQDPSWGYSIQKAVNPIWRACNDGCNVSRRVGEVIEYVGFRCVAMKKYHPAEIPYLMRPLIVGYATK</sequence>
<gene>
    <name evidence="3" type="ORF">BIW11_07102</name>
</gene>
<name>A0A1V9XVA9_9ACAR</name>
<dbReference type="SUPFAM" id="SSF53335">
    <property type="entry name" value="S-adenosyl-L-methionine-dependent methyltransferases"/>
    <property type="match status" value="1"/>
</dbReference>